<evidence type="ECO:0000313" key="2">
    <source>
        <dbReference type="Proteomes" id="UP001152300"/>
    </source>
</evidence>
<proteinExistence type="predicted"/>
<organism evidence="1 2">
    <name type="scientific">Sclerotinia nivalis</name>
    <dbReference type="NCBI Taxonomy" id="352851"/>
    <lineage>
        <taxon>Eukaryota</taxon>
        <taxon>Fungi</taxon>
        <taxon>Dikarya</taxon>
        <taxon>Ascomycota</taxon>
        <taxon>Pezizomycotina</taxon>
        <taxon>Leotiomycetes</taxon>
        <taxon>Helotiales</taxon>
        <taxon>Sclerotiniaceae</taxon>
        <taxon>Sclerotinia</taxon>
    </lineage>
</organism>
<gene>
    <name evidence="1" type="ORF">OCU04_003147</name>
</gene>
<protein>
    <submittedName>
        <fullName evidence="1">Uncharacterized protein</fullName>
    </submittedName>
</protein>
<comment type="caution">
    <text evidence="1">The sequence shown here is derived from an EMBL/GenBank/DDBJ whole genome shotgun (WGS) entry which is preliminary data.</text>
</comment>
<accession>A0A9X0AV34</accession>
<sequence length="92" mass="10331">MKFNKGRQCWPVVWRVGTLAQMLWKVTQCSNARRLQSPLVYFVVEENSKSRIMDASGSQAAKVMLLKVIKIVASHFAKLQQVQPSAKNAGLV</sequence>
<keyword evidence="2" id="KW-1185">Reference proteome</keyword>
<dbReference type="Proteomes" id="UP001152300">
    <property type="component" value="Unassembled WGS sequence"/>
</dbReference>
<name>A0A9X0AV34_9HELO</name>
<reference evidence="1" key="1">
    <citation type="submission" date="2022-11" db="EMBL/GenBank/DDBJ databases">
        <title>Genome Resource of Sclerotinia nivalis Strain SnTB1, a Plant Pathogen Isolated from American Ginseng.</title>
        <authorList>
            <person name="Fan S."/>
        </authorList>
    </citation>
    <scope>NUCLEOTIDE SEQUENCE</scope>
    <source>
        <strain evidence="1">SnTB1</strain>
    </source>
</reference>
<dbReference type="EMBL" id="JAPEIS010000002">
    <property type="protein sequence ID" value="KAJ8069494.1"/>
    <property type="molecule type" value="Genomic_DNA"/>
</dbReference>
<evidence type="ECO:0000313" key="1">
    <source>
        <dbReference type="EMBL" id="KAJ8069494.1"/>
    </source>
</evidence>
<dbReference type="AlphaFoldDB" id="A0A9X0AV34"/>